<keyword evidence="2" id="KW-0687">Ribonucleoprotein</keyword>
<feature type="region of interest" description="Disordered" evidence="1">
    <location>
        <begin position="1"/>
        <end position="32"/>
    </location>
</feature>
<keyword evidence="2" id="KW-0689">Ribosomal protein</keyword>
<evidence type="ECO:0000313" key="2">
    <source>
        <dbReference type="EMBL" id="PTB90664.1"/>
    </source>
</evidence>
<sequence>ERKAEKDDAKMKQAEEEKKAVDTKEESKESAE</sequence>
<organism evidence="2 3">
    <name type="scientific">Marivirga lumbricoides</name>
    <dbReference type="NCBI Taxonomy" id="1046115"/>
    <lineage>
        <taxon>Bacteria</taxon>
        <taxon>Pseudomonadati</taxon>
        <taxon>Bacteroidota</taxon>
        <taxon>Cytophagia</taxon>
        <taxon>Cytophagales</taxon>
        <taxon>Marivirgaceae</taxon>
        <taxon>Marivirga</taxon>
    </lineage>
</organism>
<dbReference type="GO" id="GO:0005840">
    <property type="term" value="C:ribosome"/>
    <property type="evidence" value="ECO:0007669"/>
    <property type="project" value="UniProtKB-KW"/>
</dbReference>
<evidence type="ECO:0000256" key="1">
    <source>
        <dbReference type="SAM" id="MobiDB-lite"/>
    </source>
</evidence>
<dbReference type="EMBL" id="PYVU01000604">
    <property type="protein sequence ID" value="PTB90664.1"/>
    <property type="molecule type" value="Genomic_DNA"/>
</dbReference>
<protein>
    <submittedName>
        <fullName evidence="2">30S ribosomal protein S2</fullName>
    </submittedName>
</protein>
<feature type="non-terminal residue" evidence="2">
    <location>
        <position position="1"/>
    </location>
</feature>
<proteinExistence type="predicted"/>
<dbReference type="AlphaFoldDB" id="A0A2T4DA32"/>
<evidence type="ECO:0000313" key="3">
    <source>
        <dbReference type="Proteomes" id="UP000240608"/>
    </source>
</evidence>
<comment type="caution">
    <text evidence="2">The sequence shown here is derived from an EMBL/GenBank/DDBJ whole genome shotgun (WGS) entry which is preliminary data.</text>
</comment>
<name>A0A2T4DA32_9BACT</name>
<dbReference type="Proteomes" id="UP000240608">
    <property type="component" value="Unassembled WGS sequence"/>
</dbReference>
<gene>
    <name evidence="2" type="ORF">C9994_17015</name>
</gene>
<accession>A0A2T4DA32</accession>
<reference evidence="2 3" key="1">
    <citation type="submission" date="2018-03" db="EMBL/GenBank/DDBJ databases">
        <title>Cross-interface Injection: A General Nanoliter Liquid Handling Method Applied to Single Cells Genome Amplification Automated Nanoliter Liquid Handling Applied to Single Cell Multiple Displacement Amplification.</title>
        <authorList>
            <person name="Yun J."/>
            <person name="Xu P."/>
            <person name="Xu J."/>
            <person name="Dai X."/>
            <person name="Wang Y."/>
            <person name="Zheng X."/>
            <person name="Cao C."/>
            <person name="Yi Q."/>
            <person name="Zhu Y."/>
            <person name="Wang L."/>
            <person name="Dong Z."/>
            <person name="Huang Y."/>
            <person name="Huang L."/>
            <person name="Du W."/>
        </authorList>
    </citation>
    <scope>NUCLEOTIDE SEQUENCE [LARGE SCALE GENOMIC DNA]</scope>
    <source>
        <strain evidence="2 3">Z-D1-2</strain>
    </source>
</reference>